<evidence type="ECO:0000256" key="3">
    <source>
        <dbReference type="ARBA" id="ARBA00046345"/>
    </source>
</evidence>
<dbReference type="SMART" id="SM00670">
    <property type="entry name" value="PINc"/>
    <property type="match status" value="1"/>
</dbReference>
<dbReference type="InterPro" id="IPR027417">
    <property type="entry name" value="P-loop_NTPase"/>
</dbReference>
<dbReference type="SUPFAM" id="SSF88723">
    <property type="entry name" value="PIN domain-like"/>
    <property type="match status" value="1"/>
</dbReference>
<dbReference type="GO" id="GO:0005829">
    <property type="term" value="C:cytosol"/>
    <property type="evidence" value="ECO:0007669"/>
    <property type="project" value="TreeGrafter"/>
</dbReference>
<keyword evidence="6" id="KW-1185">Reference proteome</keyword>
<organism evidence="5 6">
    <name type="scientific">Propionigenium maris DSM 9537</name>
    <dbReference type="NCBI Taxonomy" id="1123000"/>
    <lineage>
        <taxon>Bacteria</taxon>
        <taxon>Fusobacteriati</taxon>
        <taxon>Fusobacteriota</taxon>
        <taxon>Fusobacteriia</taxon>
        <taxon>Fusobacteriales</taxon>
        <taxon>Fusobacteriaceae</taxon>
        <taxon>Propionigenium</taxon>
    </lineage>
</organism>
<dbReference type="GO" id="GO:0005524">
    <property type="term" value="F:ATP binding"/>
    <property type="evidence" value="ECO:0007669"/>
    <property type="project" value="UniProtKB-KW"/>
</dbReference>
<dbReference type="PANTHER" id="PTHR30473">
    <property type="entry name" value="PROTEIN PHOH"/>
    <property type="match status" value="1"/>
</dbReference>
<dbReference type="InterPro" id="IPR029060">
    <property type="entry name" value="PIN-like_dom_sf"/>
</dbReference>
<dbReference type="InterPro" id="IPR002716">
    <property type="entry name" value="PIN_dom"/>
</dbReference>
<accession>A0A9W6GGV4</accession>
<protein>
    <recommendedName>
        <fullName evidence="4">PIN domain-containing protein</fullName>
    </recommendedName>
</protein>
<keyword evidence="2" id="KW-0067">ATP-binding</keyword>
<evidence type="ECO:0000256" key="1">
    <source>
        <dbReference type="ARBA" id="ARBA00022741"/>
    </source>
</evidence>
<gene>
    <name evidence="5" type="ORF">PM10SUCC1_05280</name>
</gene>
<dbReference type="SUPFAM" id="SSF52540">
    <property type="entry name" value="P-loop containing nucleoside triphosphate hydrolases"/>
    <property type="match status" value="1"/>
</dbReference>
<reference evidence="5" key="1">
    <citation type="submission" date="2022-12" db="EMBL/GenBank/DDBJ databases">
        <title>Reference genome sequencing for broad-spectrum identification of bacterial and archaeal isolates by mass spectrometry.</title>
        <authorList>
            <person name="Sekiguchi Y."/>
            <person name="Tourlousse D.M."/>
        </authorList>
    </citation>
    <scope>NUCLEOTIDE SEQUENCE</scope>
    <source>
        <strain evidence="5">10succ1</strain>
    </source>
</reference>
<dbReference type="EMBL" id="BSDY01000002">
    <property type="protein sequence ID" value="GLI55013.1"/>
    <property type="molecule type" value="Genomic_DNA"/>
</dbReference>
<evidence type="ECO:0000256" key="2">
    <source>
        <dbReference type="ARBA" id="ARBA00022840"/>
    </source>
</evidence>
<feature type="domain" description="PIN" evidence="4">
    <location>
        <begin position="3"/>
        <end position="126"/>
    </location>
</feature>
<dbReference type="Gene3D" id="3.40.50.300">
    <property type="entry name" value="P-loop containing nucleotide triphosphate hydrolases"/>
    <property type="match status" value="1"/>
</dbReference>
<dbReference type="CDD" id="cd09883">
    <property type="entry name" value="PIN_VapC_PhoHL-ATPase"/>
    <property type="match status" value="1"/>
</dbReference>
<dbReference type="Pfam" id="PF02562">
    <property type="entry name" value="PhoH"/>
    <property type="match status" value="1"/>
</dbReference>
<sequence>MTKTYVVDTNIIIANPYFMREFSDCIIKLPIYVLEELDKLKSREGNSGFRARQFFRHFKKIENEGNLLEGIELGNNVILKSSIEKLSGELPENYDLNYADNKILSLMLSPSHKEDILVTNDISMRLKASSLGIKCKHMDLSDKHKLDDLYNGLLTKKVEVEDVKRFYSEGGLTLEELGIEHMYPNQFFIGLTDYDYNKILGRYDNKKKRIVKLRFEDGNAFGVKARDDRQKFALEVLLSPEIPFVTITSRQGCGKTLLALAAALEQVFEHEVYEKVIVGKNTSPIDKWSYQGFTTGDTEEKLLTHFGNYTTTLENISEIRGKKGKNGLELLMSLKSKGKLDVLDVSSILGSSFINRILILDEAQSFDAHAMRSIITRIGENCKMILIGDIGQQTISRVDPDKSGLFTAVEWLKGIDETAHISLDTVHRSTFVDLASKIFDEKMYG</sequence>
<dbReference type="Proteomes" id="UP001144471">
    <property type="component" value="Unassembled WGS sequence"/>
</dbReference>
<dbReference type="PANTHER" id="PTHR30473:SF2">
    <property type="entry name" value="PIN DOMAIN-CONTAINING PROTEIN"/>
    <property type="match status" value="1"/>
</dbReference>
<proteinExistence type="inferred from homology"/>
<dbReference type="InterPro" id="IPR051451">
    <property type="entry name" value="PhoH2-like"/>
</dbReference>
<evidence type="ECO:0000259" key="4">
    <source>
        <dbReference type="SMART" id="SM00670"/>
    </source>
</evidence>
<name>A0A9W6GGV4_9FUSO</name>
<dbReference type="InterPro" id="IPR003714">
    <property type="entry name" value="PhoH"/>
</dbReference>
<comment type="similarity">
    <text evidence="3">In the N-terminal section; belongs to the PINc/VapC protein family.</text>
</comment>
<keyword evidence="1" id="KW-0547">Nucleotide-binding</keyword>
<dbReference type="Pfam" id="PF13638">
    <property type="entry name" value="PIN_4"/>
    <property type="match status" value="1"/>
</dbReference>
<evidence type="ECO:0000313" key="6">
    <source>
        <dbReference type="Proteomes" id="UP001144471"/>
    </source>
</evidence>
<comment type="caution">
    <text evidence="5">The sequence shown here is derived from an EMBL/GenBank/DDBJ whole genome shotgun (WGS) entry which is preliminary data.</text>
</comment>
<dbReference type="Gene3D" id="3.40.50.1010">
    <property type="entry name" value="5'-nuclease"/>
    <property type="match status" value="1"/>
</dbReference>
<dbReference type="RefSeq" id="WP_281833246.1">
    <property type="nucleotide sequence ID" value="NZ_BSDY01000002.1"/>
</dbReference>
<dbReference type="AlphaFoldDB" id="A0A9W6GGV4"/>
<evidence type="ECO:0000313" key="5">
    <source>
        <dbReference type="EMBL" id="GLI55013.1"/>
    </source>
</evidence>